<feature type="chain" id="PRO_5023011629" evidence="2">
    <location>
        <begin position="28"/>
        <end position="60"/>
    </location>
</feature>
<accession>A0A5B7J555</accession>
<feature type="compositionally biased region" description="Polar residues" evidence="1">
    <location>
        <begin position="41"/>
        <end position="60"/>
    </location>
</feature>
<sequence>MNYLWYFILRWLYCGFHLPCNLDPSNCTDRGAQSDEGDMTASATRASTGQPTSLLEPTTD</sequence>
<keyword evidence="4" id="KW-1185">Reference proteome</keyword>
<dbReference type="AlphaFoldDB" id="A0A5B7J555"/>
<protein>
    <submittedName>
        <fullName evidence="3">Uncharacterized protein</fullName>
    </submittedName>
</protein>
<name>A0A5B7J555_PORTR</name>
<organism evidence="3 4">
    <name type="scientific">Portunus trituberculatus</name>
    <name type="common">Swimming crab</name>
    <name type="synonym">Neptunus trituberculatus</name>
    <dbReference type="NCBI Taxonomy" id="210409"/>
    <lineage>
        <taxon>Eukaryota</taxon>
        <taxon>Metazoa</taxon>
        <taxon>Ecdysozoa</taxon>
        <taxon>Arthropoda</taxon>
        <taxon>Crustacea</taxon>
        <taxon>Multicrustacea</taxon>
        <taxon>Malacostraca</taxon>
        <taxon>Eumalacostraca</taxon>
        <taxon>Eucarida</taxon>
        <taxon>Decapoda</taxon>
        <taxon>Pleocyemata</taxon>
        <taxon>Brachyura</taxon>
        <taxon>Eubrachyura</taxon>
        <taxon>Portunoidea</taxon>
        <taxon>Portunidae</taxon>
        <taxon>Portuninae</taxon>
        <taxon>Portunus</taxon>
    </lineage>
</organism>
<feature type="region of interest" description="Disordered" evidence="1">
    <location>
        <begin position="29"/>
        <end position="60"/>
    </location>
</feature>
<evidence type="ECO:0000256" key="2">
    <source>
        <dbReference type="SAM" id="SignalP"/>
    </source>
</evidence>
<gene>
    <name evidence="3" type="ORF">E2C01_083532</name>
</gene>
<feature type="signal peptide" evidence="2">
    <location>
        <begin position="1"/>
        <end position="27"/>
    </location>
</feature>
<proteinExistence type="predicted"/>
<comment type="caution">
    <text evidence="3">The sequence shown here is derived from an EMBL/GenBank/DDBJ whole genome shotgun (WGS) entry which is preliminary data.</text>
</comment>
<evidence type="ECO:0000313" key="4">
    <source>
        <dbReference type="Proteomes" id="UP000324222"/>
    </source>
</evidence>
<evidence type="ECO:0000313" key="3">
    <source>
        <dbReference type="EMBL" id="MPC88617.1"/>
    </source>
</evidence>
<keyword evidence="2" id="KW-0732">Signal</keyword>
<dbReference type="Proteomes" id="UP000324222">
    <property type="component" value="Unassembled WGS sequence"/>
</dbReference>
<evidence type="ECO:0000256" key="1">
    <source>
        <dbReference type="SAM" id="MobiDB-lite"/>
    </source>
</evidence>
<dbReference type="EMBL" id="VSRR010078338">
    <property type="protein sequence ID" value="MPC88617.1"/>
    <property type="molecule type" value="Genomic_DNA"/>
</dbReference>
<reference evidence="3 4" key="1">
    <citation type="submission" date="2019-05" db="EMBL/GenBank/DDBJ databases">
        <title>Another draft genome of Portunus trituberculatus and its Hox gene families provides insights of decapod evolution.</title>
        <authorList>
            <person name="Jeong J.-H."/>
            <person name="Song I."/>
            <person name="Kim S."/>
            <person name="Choi T."/>
            <person name="Kim D."/>
            <person name="Ryu S."/>
            <person name="Kim W."/>
        </authorList>
    </citation>
    <scope>NUCLEOTIDE SEQUENCE [LARGE SCALE GENOMIC DNA]</scope>
    <source>
        <tissue evidence="3">Muscle</tissue>
    </source>
</reference>